<dbReference type="EMBL" id="JACHLI010000001">
    <property type="protein sequence ID" value="MBB4861599.1"/>
    <property type="molecule type" value="Genomic_DNA"/>
</dbReference>
<evidence type="ECO:0000313" key="1">
    <source>
        <dbReference type="EMBL" id="MBB4861599.1"/>
    </source>
</evidence>
<organism evidence="1 2">
    <name type="scientific">Pseudomonas nitroreducens</name>
    <dbReference type="NCBI Taxonomy" id="46680"/>
    <lineage>
        <taxon>Bacteria</taxon>
        <taxon>Pseudomonadati</taxon>
        <taxon>Pseudomonadota</taxon>
        <taxon>Gammaproteobacteria</taxon>
        <taxon>Pseudomonadales</taxon>
        <taxon>Pseudomonadaceae</taxon>
        <taxon>Pseudomonas</taxon>
    </lineage>
</organism>
<gene>
    <name evidence="1" type="ORF">HNP46_000410</name>
</gene>
<dbReference type="Proteomes" id="UP000566995">
    <property type="component" value="Unassembled WGS sequence"/>
</dbReference>
<sequence length="148" mass="16729">MMQSEFAASFQLSVSTKTFYARIFMAGDIEVAKQVCRKECQRDGLCVTIEPTQYIYTGGEEAGFVVGLSNYPRFPAMPETILARARDLGKKLLGELNQGSFSIMTPDRTEWYSMRKQDLDGISAFEAQIWKHPELETQYSHRAQLVGA</sequence>
<evidence type="ECO:0000313" key="2">
    <source>
        <dbReference type="Proteomes" id="UP000566995"/>
    </source>
</evidence>
<protein>
    <submittedName>
        <fullName evidence="1">Uncharacterized protein</fullName>
    </submittedName>
</protein>
<dbReference type="RefSeq" id="WP_184585855.1">
    <property type="nucleotide sequence ID" value="NZ_JACHLI010000001.1"/>
</dbReference>
<dbReference type="AlphaFoldDB" id="A0A7W7KF12"/>
<comment type="caution">
    <text evidence="1">The sequence shown here is derived from an EMBL/GenBank/DDBJ whole genome shotgun (WGS) entry which is preliminary data.</text>
</comment>
<name>A0A7W7KF12_PSENT</name>
<proteinExistence type="predicted"/>
<reference evidence="1 2" key="1">
    <citation type="submission" date="2020-08" db="EMBL/GenBank/DDBJ databases">
        <title>Functional genomics of gut bacteria from endangered species of beetles.</title>
        <authorList>
            <person name="Carlos-Shanley C."/>
        </authorList>
    </citation>
    <scope>NUCLEOTIDE SEQUENCE [LARGE SCALE GENOMIC DNA]</scope>
    <source>
        <strain evidence="1 2">S00179</strain>
    </source>
</reference>
<accession>A0A7W7KF12</accession>